<dbReference type="NCBIfam" id="NF033542">
    <property type="entry name" value="transpos_IS110"/>
    <property type="match status" value="1"/>
</dbReference>
<protein>
    <submittedName>
        <fullName evidence="4">Transposase IS116/IS110/IS902</fullName>
    </submittedName>
</protein>
<dbReference type="GO" id="GO:0003677">
    <property type="term" value="F:DNA binding"/>
    <property type="evidence" value="ECO:0007669"/>
    <property type="project" value="InterPro"/>
</dbReference>
<dbReference type="InterPro" id="IPR003346">
    <property type="entry name" value="Transposase_20"/>
</dbReference>
<sequence>MRRPRYSSGHGRRRRIQGRSGQAKVEIRTFATTGGSLGLLADWLAENKVTIVGMESTGVYGKPVYYLLEDRFECWLLNAAHVRNVPGRKTDVADAVWISDLVAHGLVRASFVPPKPFRDIRDLTRARRTVVEEKTRDVQRLEKVMQDAGVKLTSVASQLLGVSGRTILEELIAGETSPETLADLARGRLRGKIPQLQEALAGRFRSGHHGFLAAQLLERIDLCDAQIEELDHRIAVMLAPFQEKVEQIMTIVGVGRVTATVLIAEVGLDMSRFPTAGHLASWAGICPGNHTSGGKSKSGRTRHGNRWLRTALTEAAHAAARSKDTYLASHHAQIRGRRGVLKAIGATRHDILVAYWHMLTNTDYHDLGGDWHTRRRRNPERRKKTLIAELKKTRCHRHSGTSRITTSH</sequence>
<evidence type="ECO:0000256" key="1">
    <source>
        <dbReference type="SAM" id="MobiDB-lite"/>
    </source>
</evidence>
<dbReference type="PANTHER" id="PTHR33055">
    <property type="entry name" value="TRANSPOSASE FOR INSERTION SEQUENCE ELEMENT IS1111A"/>
    <property type="match status" value="1"/>
</dbReference>
<dbReference type="EMBL" id="FLUV01001344">
    <property type="protein sequence ID" value="SBW22821.1"/>
    <property type="molecule type" value="Genomic_DNA"/>
</dbReference>
<feature type="domain" description="Transposase IS116/IS110/IS902 C-terminal" evidence="3">
    <location>
        <begin position="246"/>
        <end position="325"/>
    </location>
</feature>
<dbReference type="InterPro" id="IPR047650">
    <property type="entry name" value="Transpos_IS110"/>
</dbReference>
<dbReference type="Pfam" id="PF02371">
    <property type="entry name" value="Transposase_20"/>
    <property type="match status" value="1"/>
</dbReference>
<feature type="region of interest" description="Disordered" evidence="1">
    <location>
        <begin position="1"/>
        <end position="21"/>
    </location>
</feature>
<proteinExistence type="predicted"/>
<organism evidence="4 5">
    <name type="scientific">Candidatus Protofrankia californiensis</name>
    <dbReference type="NCBI Taxonomy" id="1839754"/>
    <lineage>
        <taxon>Bacteria</taxon>
        <taxon>Bacillati</taxon>
        <taxon>Actinomycetota</taxon>
        <taxon>Actinomycetes</taxon>
        <taxon>Frankiales</taxon>
        <taxon>Frankiaceae</taxon>
        <taxon>Protofrankia</taxon>
    </lineage>
</organism>
<feature type="compositionally biased region" description="Basic residues" evidence="1">
    <location>
        <begin position="1"/>
        <end position="17"/>
    </location>
</feature>
<dbReference type="Pfam" id="PF01548">
    <property type="entry name" value="DEDD_Tnp_IS110"/>
    <property type="match status" value="1"/>
</dbReference>
<dbReference type="InterPro" id="IPR002525">
    <property type="entry name" value="Transp_IS110-like_N"/>
</dbReference>
<accession>A0A1C3NZ59</accession>
<reference evidence="5" key="1">
    <citation type="submission" date="2016-02" db="EMBL/GenBank/DDBJ databases">
        <authorList>
            <person name="Wibberg D."/>
        </authorList>
    </citation>
    <scope>NUCLEOTIDE SEQUENCE [LARGE SCALE GENOMIC DNA]</scope>
</reference>
<feature type="domain" description="Transposase IS110-like N-terminal" evidence="2">
    <location>
        <begin position="26"/>
        <end position="147"/>
    </location>
</feature>
<keyword evidence="5" id="KW-1185">Reference proteome</keyword>
<evidence type="ECO:0000259" key="2">
    <source>
        <dbReference type="Pfam" id="PF01548"/>
    </source>
</evidence>
<dbReference type="GO" id="GO:0004803">
    <property type="term" value="F:transposase activity"/>
    <property type="evidence" value="ECO:0007669"/>
    <property type="project" value="InterPro"/>
</dbReference>
<dbReference type="GO" id="GO:0006313">
    <property type="term" value="P:DNA transposition"/>
    <property type="evidence" value="ECO:0007669"/>
    <property type="project" value="InterPro"/>
</dbReference>
<name>A0A1C3NZ59_9ACTN</name>
<dbReference type="PANTHER" id="PTHR33055:SF15">
    <property type="entry name" value="TRANSPOSASE-RELATED"/>
    <property type="match status" value="1"/>
</dbReference>
<dbReference type="Proteomes" id="UP000199013">
    <property type="component" value="Unassembled WGS sequence"/>
</dbReference>
<dbReference type="AlphaFoldDB" id="A0A1C3NZ59"/>
<gene>
    <name evidence="4" type="ORF">FDG2_3183</name>
</gene>
<evidence type="ECO:0000259" key="3">
    <source>
        <dbReference type="Pfam" id="PF02371"/>
    </source>
</evidence>
<evidence type="ECO:0000313" key="4">
    <source>
        <dbReference type="EMBL" id="SBW22821.1"/>
    </source>
</evidence>
<evidence type="ECO:0000313" key="5">
    <source>
        <dbReference type="Proteomes" id="UP000199013"/>
    </source>
</evidence>